<dbReference type="EMBL" id="BAAAGG010000005">
    <property type="protein sequence ID" value="GAA0760109.1"/>
    <property type="molecule type" value="Genomic_DNA"/>
</dbReference>
<dbReference type="RefSeq" id="WP_224454409.1">
    <property type="nucleotide sequence ID" value="NZ_BAAAGG010000005.1"/>
</dbReference>
<dbReference type="SUPFAM" id="SSF53335">
    <property type="entry name" value="S-adenosyl-L-methionine-dependent methyltransferases"/>
    <property type="match status" value="1"/>
</dbReference>
<sequence>MNLEEEYSKLDDTEVLKFINENLHTPIPDLVLRGSPFRSINIDILVNQIVGKSKARKKLPTWYNNNRIIYPPKINLEQTSSEITALHKAKIIEGTTFIDLTGGFGIDDYYFSKKIDEVTYVELNKDLCNIAEYNFTLLNAHNISCFNQDSTEYLQSTENIFDWIYIDPSRRNKDQKVFLLENSLPNILNHQSLFKDKCRNLMIKTSPMYDIEMGYKELSGVKELHIISIKNDVKELLWIIDWREKNSRVIKMYNYEKEKKYSFSKYDKEQSYSTIKVKECQEYLYEFNSSIMKSGLYDHFALKYELKKIENNTNFYTSKIKINSFPGKVFQIKNVETVNFKKLKRKYKGEYINLVSKNFKLTTSQIQNKLRCKIGGDTNFLIFTKTIEGYKIIEALKL</sequence>
<dbReference type="Proteomes" id="UP001500185">
    <property type="component" value="Unassembled WGS sequence"/>
</dbReference>
<dbReference type="Pfam" id="PF18096">
    <property type="entry name" value="Thump_like"/>
    <property type="match status" value="1"/>
</dbReference>
<accession>A0ABP3VK13</accession>
<protein>
    <recommendedName>
        <fullName evidence="5">THUMP-like domain-containing protein</fullName>
    </recommendedName>
</protein>
<evidence type="ECO:0000259" key="1">
    <source>
        <dbReference type="Pfam" id="PF18096"/>
    </source>
</evidence>
<proteinExistence type="predicted"/>
<feature type="domain" description="THUMP-like" evidence="1">
    <location>
        <begin position="327"/>
        <end position="386"/>
    </location>
</feature>
<reference evidence="4" key="1">
    <citation type="journal article" date="2019" name="Int. J. Syst. Evol. Microbiol.">
        <title>The Global Catalogue of Microorganisms (GCM) 10K type strain sequencing project: providing services to taxonomists for standard genome sequencing and annotation.</title>
        <authorList>
            <consortium name="The Broad Institute Genomics Platform"/>
            <consortium name="The Broad Institute Genome Sequencing Center for Infectious Disease"/>
            <person name="Wu L."/>
            <person name="Ma J."/>
        </authorList>
    </citation>
    <scope>NUCLEOTIDE SEQUENCE [LARGE SCALE GENOMIC DNA]</scope>
    <source>
        <strain evidence="4">JCM 16231</strain>
    </source>
</reference>
<dbReference type="Pfam" id="PF22013">
    <property type="entry name" value="PG_1098_Fer"/>
    <property type="match status" value="1"/>
</dbReference>
<keyword evidence="4" id="KW-1185">Reference proteome</keyword>
<dbReference type="InterPro" id="IPR054168">
    <property type="entry name" value="PG_1098_Fer"/>
</dbReference>
<name>A0ABP3VK13_9FLAO</name>
<evidence type="ECO:0000313" key="4">
    <source>
        <dbReference type="Proteomes" id="UP001500185"/>
    </source>
</evidence>
<evidence type="ECO:0000313" key="3">
    <source>
        <dbReference type="EMBL" id="GAA0760109.1"/>
    </source>
</evidence>
<gene>
    <name evidence="3" type="ORF">GCM10009433_18980</name>
</gene>
<dbReference type="Gene3D" id="1.10.10.1110">
    <property type="entry name" value="Methyltransferase PG1098, N-terminal domain"/>
    <property type="match status" value="1"/>
</dbReference>
<feature type="domain" description="PG-1098 ferredoxin-like" evidence="2">
    <location>
        <begin position="283"/>
        <end position="326"/>
    </location>
</feature>
<evidence type="ECO:0000259" key="2">
    <source>
        <dbReference type="Pfam" id="PF22013"/>
    </source>
</evidence>
<dbReference type="Gene3D" id="3.40.50.150">
    <property type="entry name" value="Vaccinia Virus protein VP39"/>
    <property type="match status" value="1"/>
</dbReference>
<dbReference type="InterPro" id="IPR041497">
    <property type="entry name" value="Thump-like"/>
</dbReference>
<dbReference type="InterPro" id="IPR029063">
    <property type="entry name" value="SAM-dependent_MTases_sf"/>
</dbReference>
<comment type="caution">
    <text evidence="3">The sequence shown here is derived from an EMBL/GenBank/DDBJ whole genome shotgun (WGS) entry which is preliminary data.</text>
</comment>
<dbReference type="Pfam" id="PF03602">
    <property type="entry name" value="Cons_hypoth95"/>
    <property type="match status" value="1"/>
</dbReference>
<dbReference type="CDD" id="cd02440">
    <property type="entry name" value="AdoMet_MTases"/>
    <property type="match status" value="1"/>
</dbReference>
<evidence type="ECO:0008006" key="5">
    <source>
        <dbReference type="Google" id="ProtNLM"/>
    </source>
</evidence>
<organism evidence="3 4">
    <name type="scientific">Psychroflexus lacisalsi</name>
    <dbReference type="NCBI Taxonomy" id="503928"/>
    <lineage>
        <taxon>Bacteria</taxon>
        <taxon>Pseudomonadati</taxon>
        <taxon>Bacteroidota</taxon>
        <taxon>Flavobacteriia</taxon>
        <taxon>Flavobacteriales</taxon>
        <taxon>Flavobacteriaceae</taxon>
        <taxon>Psychroflexus</taxon>
    </lineage>
</organism>